<evidence type="ECO:0000256" key="2">
    <source>
        <dbReference type="ARBA" id="ARBA00022512"/>
    </source>
</evidence>
<dbReference type="SUPFAM" id="SSF51126">
    <property type="entry name" value="Pectin lyase-like"/>
    <property type="match status" value="1"/>
</dbReference>
<keyword evidence="2" id="KW-0134">Cell wall</keyword>
<comment type="subcellular location">
    <subcellularLocation>
        <location evidence="1">Secreted</location>
        <location evidence="1">Cell wall</location>
    </subcellularLocation>
</comment>
<organism evidence="3 4">
    <name type="scientific">Erythroxylum novogranatense</name>
    <dbReference type="NCBI Taxonomy" id="1862640"/>
    <lineage>
        <taxon>Eukaryota</taxon>
        <taxon>Viridiplantae</taxon>
        <taxon>Streptophyta</taxon>
        <taxon>Embryophyta</taxon>
        <taxon>Tracheophyta</taxon>
        <taxon>Spermatophyta</taxon>
        <taxon>Magnoliopsida</taxon>
        <taxon>eudicotyledons</taxon>
        <taxon>Gunneridae</taxon>
        <taxon>Pentapetalae</taxon>
        <taxon>rosids</taxon>
        <taxon>fabids</taxon>
        <taxon>Malpighiales</taxon>
        <taxon>Erythroxylaceae</taxon>
        <taxon>Erythroxylum</taxon>
    </lineage>
</organism>
<dbReference type="Proteomes" id="UP001159364">
    <property type="component" value="Linkage Group LG05"/>
</dbReference>
<dbReference type="GO" id="GO:0004650">
    <property type="term" value="F:polygalacturonase activity"/>
    <property type="evidence" value="ECO:0007669"/>
    <property type="project" value="InterPro"/>
</dbReference>
<comment type="caution">
    <text evidence="3">The sequence shown here is derived from an EMBL/GenBank/DDBJ whole genome shotgun (WGS) entry which is preliminary data.</text>
</comment>
<evidence type="ECO:0000256" key="1">
    <source>
        <dbReference type="ARBA" id="ARBA00004191"/>
    </source>
</evidence>
<dbReference type="AlphaFoldDB" id="A0AAV8TG36"/>
<sequence length="422" mass="46663">MSRKAGKVFYPIGYGADPNCVQESSEAILKTLHDAFKVQNELELLRDVHDLGGVVIDLQGGNYKISRPIRLPCGRGNVVVQKGTLRASDTFPSDRHLVELRSPKSTIPGRRIYYEDITFRDILFDSSQRGGGILIVDSVRIRVDNCFFLHFNTQGILVLKGHEIFISRCFLGQHPTIGGDKRERTFSGTAIDLESNDNVISEVAIFSAEVGVLVRGEANLITGVHCYNKANVFGGVGILVKPGGTLTRINNCYLDYTNIVIEDPLNVHVTDGLFLGNANVLLRSIKGKISGLNIVDNMFKGDEFNMNPIVEVDGNFTSIDQVMIDRNNVRGMSMKSTVGRLTVARNGTKWVADFSSLLIFPNKINHYQYSFYVQDVAVELVGHAVTMIANNVVVVETNIVVNAMVSVEVDQHNFIGENCFFT</sequence>
<keyword evidence="4" id="KW-1185">Reference proteome</keyword>
<accession>A0AAV8TG36</accession>
<protein>
    <recommendedName>
        <fullName evidence="5">Pectin lyase-like superfamily protein</fullName>
    </recommendedName>
</protein>
<dbReference type="PANTHER" id="PTHR33928:SF2">
    <property type="entry name" value="PECTATE LYASE SUPERFAMILY PROTEIN DOMAIN-CONTAINING PROTEIN-RELATED"/>
    <property type="match status" value="1"/>
</dbReference>
<dbReference type="PANTHER" id="PTHR33928">
    <property type="entry name" value="POLYGALACTURONASE QRT3"/>
    <property type="match status" value="1"/>
</dbReference>
<evidence type="ECO:0008006" key="5">
    <source>
        <dbReference type="Google" id="ProtNLM"/>
    </source>
</evidence>
<dbReference type="Gene3D" id="2.160.20.10">
    <property type="entry name" value="Single-stranded right-handed beta-helix, Pectin lyase-like"/>
    <property type="match status" value="1"/>
</dbReference>
<keyword evidence="2" id="KW-0964">Secreted</keyword>
<dbReference type="InterPro" id="IPR039279">
    <property type="entry name" value="QRT3-like"/>
</dbReference>
<evidence type="ECO:0000313" key="3">
    <source>
        <dbReference type="EMBL" id="KAJ8765847.1"/>
    </source>
</evidence>
<dbReference type="InterPro" id="IPR012334">
    <property type="entry name" value="Pectin_lyas_fold"/>
</dbReference>
<proteinExistence type="predicted"/>
<name>A0AAV8TG36_9ROSI</name>
<gene>
    <name evidence="3" type="ORF">K2173_020363</name>
</gene>
<dbReference type="InterPro" id="IPR011050">
    <property type="entry name" value="Pectin_lyase_fold/virulence"/>
</dbReference>
<reference evidence="3 4" key="1">
    <citation type="submission" date="2021-09" db="EMBL/GenBank/DDBJ databases">
        <title>Genomic insights and catalytic innovation underlie evolution of tropane alkaloids biosynthesis.</title>
        <authorList>
            <person name="Wang Y.-J."/>
            <person name="Tian T."/>
            <person name="Huang J.-P."/>
            <person name="Huang S.-X."/>
        </authorList>
    </citation>
    <scope>NUCLEOTIDE SEQUENCE [LARGE SCALE GENOMIC DNA]</scope>
    <source>
        <strain evidence="3">KIB-2018</strain>
        <tissue evidence="3">Leaf</tissue>
    </source>
</reference>
<evidence type="ECO:0000313" key="4">
    <source>
        <dbReference type="Proteomes" id="UP001159364"/>
    </source>
</evidence>
<dbReference type="EMBL" id="JAIWQS010000005">
    <property type="protein sequence ID" value="KAJ8765847.1"/>
    <property type="molecule type" value="Genomic_DNA"/>
</dbReference>